<name>A0ABV9T2R5_9BACT</name>
<sequence length="145" mass="16961">MEKRVYKLSVFLLMVVFSLNGWAQENLIYEMVQQEKAKGMSFREISNAFKQAATVKSRTDHFINSEEVFFFEYDQSFLMEPLWEGIFLSVPIRQKVLQLELVEVPASFYSYKVTTSEGEELSADHSVRHYRGIVKIRAVLRHLAL</sequence>
<reference evidence="2" key="1">
    <citation type="journal article" date="2019" name="Int. J. Syst. Evol. Microbiol.">
        <title>The Global Catalogue of Microorganisms (GCM) 10K type strain sequencing project: providing services to taxonomists for standard genome sequencing and annotation.</title>
        <authorList>
            <consortium name="The Broad Institute Genomics Platform"/>
            <consortium name="The Broad Institute Genome Sequencing Center for Infectious Disease"/>
            <person name="Wu L."/>
            <person name="Ma J."/>
        </authorList>
    </citation>
    <scope>NUCLEOTIDE SEQUENCE [LARGE SCALE GENOMIC DNA]</scope>
    <source>
        <strain evidence="2">CGMCC 4.7466</strain>
    </source>
</reference>
<evidence type="ECO:0000313" key="2">
    <source>
        <dbReference type="Proteomes" id="UP001595818"/>
    </source>
</evidence>
<organism evidence="1 2">
    <name type="scientific">Negadavirga shengliensis</name>
    <dbReference type="NCBI Taxonomy" id="1389218"/>
    <lineage>
        <taxon>Bacteria</taxon>
        <taxon>Pseudomonadati</taxon>
        <taxon>Bacteroidota</taxon>
        <taxon>Cytophagia</taxon>
        <taxon>Cytophagales</taxon>
        <taxon>Cyclobacteriaceae</taxon>
        <taxon>Negadavirga</taxon>
    </lineage>
</organism>
<protein>
    <submittedName>
        <fullName evidence="1">Uncharacterized protein</fullName>
    </submittedName>
</protein>
<keyword evidence="2" id="KW-1185">Reference proteome</keyword>
<gene>
    <name evidence="1" type="ORF">ACFPFU_13595</name>
</gene>
<accession>A0ABV9T2R5</accession>
<dbReference type="EMBL" id="JBHSJJ010000007">
    <property type="protein sequence ID" value="MFC4872724.1"/>
    <property type="molecule type" value="Genomic_DNA"/>
</dbReference>
<evidence type="ECO:0000313" key="1">
    <source>
        <dbReference type="EMBL" id="MFC4872724.1"/>
    </source>
</evidence>
<dbReference type="Proteomes" id="UP001595818">
    <property type="component" value="Unassembled WGS sequence"/>
</dbReference>
<proteinExistence type="predicted"/>
<dbReference type="RefSeq" id="WP_377065307.1">
    <property type="nucleotide sequence ID" value="NZ_JBHSJJ010000007.1"/>
</dbReference>
<comment type="caution">
    <text evidence="1">The sequence shown here is derived from an EMBL/GenBank/DDBJ whole genome shotgun (WGS) entry which is preliminary data.</text>
</comment>